<dbReference type="SUPFAM" id="SSF81901">
    <property type="entry name" value="HCP-like"/>
    <property type="match status" value="1"/>
</dbReference>
<dbReference type="Proteomes" id="UP000234323">
    <property type="component" value="Unassembled WGS sequence"/>
</dbReference>
<organism evidence="1 2">
    <name type="scientific">Rhizophagus irregularis</name>
    <dbReference type="NCBI Taxonomy" id="588596"/>
    <lineage>
        <taxon>Eukaryota</taxon>
        <taxon>Fungi</taxon>
        <taxon>Fungi incertae sedis</taxon>
        <taxon>Mucoromycota</taxon>
        <taxon>Glomeromycotina</taxon>
        <taxon>Glomeromycetes</taxon>
        <taxon>Glomerales</taxon>
        <taxon>Glomeraceae</taxon>
        <taxon>Rhizophagus</taxon>
    </lineage>
</organism>
<name>A0A2I1GMM8_9GLOM</name>
<protein>
    <recommendedName>
        <fullName evidence="3">Sel1 repeat family protein</fullName>
    </recommendedName>
</protein>
<dbReference type="Gene3D" id="1.25.40.10">
    <property type="entry name" value="Tetratricopeptide repeat domain"/>
    <property type="match status" value="1"/>
</dbReference>
<dbReference type="VEuPathDB" id="FungiDB:RhiirA1_463319"/>
<gene>
    <name evidence="1" type="ORF">RhiirA4_463164</name>
</gene>
<evidence type="ECO:0008006" key="3">
    <source>
        <dbReference type="Google" id="ProtNLM"/>
    </source>
</evidence>
<sequence>MRKFPNIPALKWNNFLTNAFSVSTALDTDNHIFSRPNIITKGISLDHKKAFEWYMRSSNNEIAYSYFNLGKCYYGGIGIDKILEEAIFLFKRKQFKESLNDNGTE</sequence>
<proteinExistence type="predicted"/>
<accession>A0A2I1GMM8</accession>
<dbReference type="AlphaFoldDB" id="A0A2I1GMM8"/>
<evidence type="ECO:0000313" key="2">
    <source>
        <dbReference type="Proteomes" id="UP000234323"/>
    </source>
</evidence>
<dbReference type="EMBL" id="LLXI01000578">
    <property type="protein sequence ID" value="PKY47794.1"/>
    <property type="molecule type" value="Genomic_DNA"/>
</dbReference>
<keyword evidence="2" id="KW-1185">Reference proteome</keyword>
<comment type="caution">
    <text evidence="1">The sequence shown here is derived from an EMBL/GenBank/DDBJ whole genome shotgun (WGS) entry which is preliminary data.</text>
</comment>
<evidence type="ECO:0000313" key="1">
    <source>
        <dbReference type="EMBL" id="PKY47794.1"/>
    </source>
</evidence>
<reference evidence="1 2" key="1">
    <citation type="submission" date="2015-10" db="EMBL/GenBank/DDBJ databases">
        <title>Genome analyses suggest a sexual origin of heterokaryosis in a supposedly ancient asexual fungus.</title>
        <authorList>
            <person name="Ropars J."/>
            <person name="Sedzielewska K."/>
            <person name="Noel J."/>
            <person name="Charron P."/>
            <person name="Farinelli L."/>
            <person name="Marton T."/>
            <person name="Kruger M."/>
            <person name="Pelin A."/>
            <person name="Brachmann A."/>
            <person name="Corradi N."/>
        </authorList>
    </citation>
    <scope>NUCLEOTIDE SEQUENCE [LARGE SCALE GENOMIC DNA]</scope>
    <source>
        <strain evidence="1 2">A4</strain>
    </source>
</reference>
<dbReference type="InterPro" id="IPR011990">
    <property type="entry name" value="TPR-like_helical_dom_sf"/>
</dbReference>